<dbReference type="Proteomes" id="UP001221189">
    <property type="component" value="Unassembled WGS sequence"/>
</dbReference>
<comment type="similarity">
    <text evidence="1">Belongs to the GST superfamily. NadH family.</text>
</comment>
<dbReference type="InterPro" id="IPR036249">
    <property type="entry name" value="Thioredoxin-like_sf"/>
</dbReference>
<evidence type="ECO:0000259" key="2">
    <source>
        <dbReference type="Pfam" id="PF01323"/>
    </source>
</evidence>
<dbReference type="GO" id="GO:0016853">
    <property type="term" value="F:isomerase activity"/>
    <property type="evidence" value="ECO:0007669"/>
    <property type="project" value="UniProtKB-KW"/>
</dbReference>
<evidence type="ECO:0000313" key="3">
    <source>
        <dbReference type="EMBL" id="MDC8771126.1"/>
    </source>
</evidence>
<accession>A0ABT5KB15</accession>
<dbReference type="EC" id="5.99.1.4" evidence="1"/>
<dbReference type="PANTHER" id="PTHR42943">
    <property type="entry name" value="GLUTATHIONE S-TRANSFERASE KAPPA"/>
    <property type="match status" value="1"/>
</dbReference>
<sequence>MKHLRFYFDPISPYAALAFERLPEALSGISYSVEYRPILFAALLHALGQKGPAEIEPKRQWTFRQVAWAAHQLNIPLQVPAQHPFNPLPLLRLAWACAPAGGTPNRLQVEKILHHVWRGEGADANQAERLALLTQDLTPQRDVASEEIKEALRNATEQALELGVFGVPTIEVDGRLFWGLDSLDMLAAYLRGDPWFEQGAWDAAAKARPGVRRASSAK</sequence>
<gene>
    <name evidence="3" type="ORF">PRZ03_06050</name>
</gene>
<dbReference type="PANTHER" id="PTHR42943:SF2">
    <property type="entry name" value="GLUTATHIONE S-TRANSFERASE KAPPA 1"/>
    <property type="match status" value="1"/>
</dbReference>
<keyword evidence="4" id="KW-1185">Reference proteome</keyword>
<dbReference type="InterPro" id="IPR014440">
    <property type="entry name" value="HCCAis_GSTk"/>
</dbReference>
<dbReference type="InterPro" id="IPR051924">
    <property type="entry name" value="GST_Kappa/NadH"/>
</dbReference>
<reference evidence="3 4" key="1">
    <citation type="submission" date="2022-10" db="EMBL/GenBank/DDBJ databases">
        <title>Paucibacter sp. hw1 Genome sequencing.</title>
        <authorList>
            <person name="Park S."/>
        </authorList>
    </citation>
    <scope>NUCLEOTIDE SEQUENCE [LARGE SCALE GENOMIC DNA]</scope>
    <source>
        <strain evidence="4">hw1</strain>
    </source>
</reference>
<evidence type="ECO:0000313" key="4">
    <source>
        <dbReference type="Proteomes" id="UP001221189"/>
    </source>
</evidence>
<dbReference type="PIRSF" id="PIRSF006386">
    <property type="entry name" value="HCCAis_GSTk"/>
    <property type="match status" value="1"/>
</dbReference>
<dbReference type="InterPro" id="IPR001853">
    <property type="entry name" value="DSBA-like_thioredoxin_dom"/>
</dbReference>
<comment type="caution">
    <text evidence="3">The sequence shown here is derived from an EMBL/GenBank/DDBJ whole genome shotgun (WGS) entry which is preliminary data.</text>
</comment>
<protein>
    <recommendedName>
        <fullName evidence="1">2-hydroxychromene-2-carboxylate isomerase</fullName>
        <ecNumber evidence="1">5.99.1.4</ecNumber>
    </recommendedName>
</protein>
<dbReference type="Pfam" id="PF01323">
    <property type="entry name" value="DSBA"/>
    <property type="match status" value="1"/>
</dbReference>
<evidence type="ECO:0000256" key="1">
    <source>
        <dbReference type="PIRNR" id="PIRNR006386"/>
    </source>
</evidence>
<organism evidence="3 4">
    <name type="scientific">Roseateles albus</name>
    <dbReference type="NCBI Taxonomy" id="2987525"/>
    <lineage>
        <taxon>Bacteria</taxon>
        <taxon>Pseudomonadati</taxon>
        <taxon>Pseudomonadota</taxon>
        <taxon>Betaproteobacteria</taxon>
        <taxon>Burkholderiales</taxon>
        <taxon>Sphaerotilaceae</taxon>
        <taxon>Roseateles</taxon>
    </lineage>
</organism>
<comment type="catalytic activity">
    <reaction evidence="1">
        <text>2-hydroxychromene-2-carboxylate = (3E)-4-(2-hydroxyphenyl)-2-oxobut-3-enoate</text>
        <dbReference type="Rhea" id="RHEA:27401"/>
        <dbReference type="ChEBI" id="CHEBI:59350"/>
        <dbReference type="ChEBI" id="CHEBI:59353"/>
        <dbReference type="EC" id="5.99.1.4"/>
    </reaction>
</comment>
<proteinExistence type="inferred from homology"/>
<keyword evidence="1 3" id="KW-0413">Isomerase</keyword>
<dbReference type="InterPro" id="IPR044087">
    <property type="entry name" value="NahD-like"/>
</dbReference>
<dbReference type="EMBL" id="JAQQXT010000003">
    <property type="protein sequence ID" value="MDC8771126.1"/>
    <property type="molecule type" value="Genomic_DNA"/>
</dbReference>
<dbReference type="SUPFAM" id="SSF52833">
    <property type="entry name" value="Thioredoxin-like"/>
    <property type="match status" value="1"/>
</dbReference>
<dbReference type="RefSeq" id="WP_273599468.1">
    <property type="nucleotide sequence ID" value="NZ_JAQQXT010000003.1"/>
</dbReference>
<dbReference type="CDD" id="cd03022">
    <property type="entry name" value="DsbA_HCCA_Iso"/>
    <property type="match status" value="1"/>
</dbReference>
<feature type="domain" description="DSBA-like thioredoxin" evidence="2">
    <location>
        <begin position="4"/>
        <end position="190"/>
    </location>
</feature>
<dbReference type="Gene3D" id="3.40.30.10">
    <property type="entry name" value="Glutaredoxin"/>
    <property type="match status" value="1"/>
</dbReference>
<name>A0ABT5KB15_9BURK</name>